<dbReference type="STRING" id="57577.A0A2K3NPK7"/>
<feature type="transmembrane region" description="Helical" evidence="6">
    <location>
        <begin position="12"/>
        <end position="32"/>
    </location>
</feature>
<gene>
    <name evidence="7" type="ORF">L195_g001398</name>
</gene>
<evidence type="ECO:0000313" key="8">
    <source>
        <dbReference type="Proteomes" id="UP000236291"/>
    </source>
</evidence>
<organism evidence="7 8">
    <name type="scientific">Trifolium pratense</name>
    <name type="common">Red clover</name>
    <dbReference type="NCBI Taxonomy" id="57577"/>
    <lineage>
        <taxon>Eukaryota</taxon>
        <taxon>Viridiplantae</taxon>
        <taxon>Streptophyta</taxon>
        <taxon>Embryophyta</taxon>
        <taxon>Tracheophyta</taxon>
        <taxon>Spermatophyta</taxon>
        <taxon>Magnoliopsida</taxon>
        <taxon>eudicotyledons</taxon>
        <taxon>Gunneridae</taxon>
        <taxon>Pentapetalae</taxon>
        <taxon>rosids</taxon>
        <taxon>fabids</taxon>
        <taxon>Fabales</taxon>
        <taxon>Fabaceae</taxon>
        <taxon>Papilionoideae</taxon>
        <taxon>50 kb inversion clade</taxon>
        <taxon>NPAAA clade</taxon>
        <taxon>Hologalegina</taxon>
        <taxon>IRL clade</taxon>
        <taxon>Trifolieae</taxon>
        <taxon>Trifolium</taxon>
    </lineage>
</organism>
<comment type="similarity">
    <text evidence="2">Belongs to the tetraspanin (TM4SF) family.</text>
</comment>
<reference evidence="7 8" key="1">
    <citation type="journal article" date="2014" name="Am. J. Bot.">
        <title>Genome assembly and annotation for red clover (Trifolium pratense; Fabaceae).</title>
        <authorList>
            <person name="Istvanek J."/>
            <person name="Jaros M."/>
            <person name="Krenek A."/>
            <person name="Repkova J."/>
        </authorList>
    </citation>
    <scope>NUCLEOTIDE SEQUENCE [LARGE SCALE GENOMIC DNA]</scope>
    <source>
        <strain evidence="8">cv. Tatra</strain>
        <tissue evidence="7">Young leaves</tissue>
    </source>
</reference>
<proteinExistence type="inferred from homology"/>
<dbReference type="InterPro" id="IPR044991">
    <property type="entry name" value="TET_plant"/>
</dbReference>
<dbReference type="GO" id="GO:0016020">
    <property type="term" value="C:membrane"/>
    <property type="evidence" value="ECO:0007669"/>
    <property type="project" value="UniProtKB-SubCell"/>
</dbReference>
<evidence type="ECO:0000313" key="7">
    <source>
        <dbReference type="EMBL" id="PNY04965.1"/>
    </source>
</evidence>
<dbReference type="EMBL" id="ASHM01000566">
    <property type="protein sequence ID" value="PNY04965.1"/>
    <property type="molecule type" value="Genomic_DNA"/>
</dbReference>
<dbReference type="Pfam" id="PF00335">
    <property type="entry name" value="Tetraspanin"/>
    <property type="match status" value="1"/>
</dbReference>
<keyword evidence="4 6" id="KW-1133">Transmembrane helix</keyword>
<dbReference type="InterPro" id="IPR018499">
    <property type="entry name" value="Tetraspanin/Peripherin"/>
</dbReference>
<evidence type="ECO:0000256" key="1">
    <source>
        <dbReference type="ARBA" id="ARBA00004141"/>
    </source>
</evidence>
<dbReference type="Proteomes" id="UP000236291">
    <property type="component" value="Unassembled WGS sequence"/>
</dbReference>
<accession>A0A2K3NPK7</accession>
<protein>
    <submittedName>
        <fullName evidence="7">Senescence-associated protein</fullName>
    </submittedName>
</protein>
<comment type="subcellular location">
    <subcellularLocation>
        <location evidence="1">Membrane</location>
        <topology evidence="1">Multi-pass membrane protein</topology>
    </subcellularLocation>
</comment>
<keyword evidence="3 6" id="KW-0812">Transmembrane</keyword>
<keyword evidence="5 6" id="KW-0472">Membrane</keyword>
<evidence type="ECO:0000256" key="4">
    <source>
        <dbReference type="ARBA" id="ARBA00022989"/>
    </source>
</evidence>
<dbReference type="PANTHER" id="PTHR32191">
    <property type="entry name" value="TETRASPANIN-8-RELATED"/>
    <property type="match status" value="1"/>
</dbReference>
<evidence type="ECO:0000256" key="6">
    <source>
        <dbReference type="SAM" id="Phobius"/>
    </source>
</evidence>
<dbReference type="AlphaFoldDB" id="A0A2K3NPK7"/>
<sequence>MFRISNTLVGTLNILTLLLSLSALGGSAYIHFHKTDCLKVLMYPLLFGAVFIFVVSVLGITGSMFRINEALYAYLLATFFIILGFMLFTVFALFVTNGQKLSHKGIREFLSTESLRSRADNATEILAAPIGCCKPPLQCGFTMKNATFWEVPKTGPLVNDTDCRTWKNRQDKLCYDCNSCKGEVAMPSGTIE</sequence>
<reference evidence="7 8" key="2">
    <citation type="journal article" date="2017" name="Front. Plant Sci.">
        <title>Gene Classification and Mining of Molecular Markers Useful in Red Clover (Trifolium pratense) Breeding.</title>
        <authorList>
            <person name="Istvanek J."/>
            <person name="Dluhosova J."/>
            <person name="Dluhos P."/>
            <person name="Patkova L."/>
            <person name="Nedelnik J."/>
            <person name="Repkova J."/>
        </authorList>
    </citation>
    <scope>NUCLEOTIDE SEQUENCE [LARGE SCALE GENOMIC DNA]</scope>
    <source>
        <strain evidence="8">cv. Tatra</strain>
        <tissue evidence="7">Young leaves</tissue>
    </source>
</reference>
<dbReference type="GO" id="GO:0009734">
    <property type="term" value="P:auxin-activated signaling pathway"/>
    <property type="evidence" value="ECO:0007669"/>
    <property type="project" value="InterPro"/>
</dbReference>
<feature type="transmembrane region" description="Helical" evidence="6">
    <location>
        <begin position="44"/>
        <end position="65"/>
    </location>
</feature>
<evidence type="ECO:0000256" key="2">
    <source>
        <dbReference type="ARBA" id="ARBA00006840"/>
    </source>
</evidence>
<comment type="caution">
    <text evidence="7">The sequence shown here is derived from an EMBL/GenBank/DDBJ whole genome shotgun (WGS) entry which is preliminary data.</text>
</comment>
<evidence type="ECO:0000256" key="5">
    <source>
        <dbReference type="ARBA" id="ARBA00023136"/>
    </source>
</evidence>
<evidence type="ECO:0000256" key="3">
    <source>
        <dbReference type="ARBA" id="ARBA00022692"/>
    </source>
</evidence>
<feature type="transmembrane region" description="Helical" evidence="6">
    <location>
        <begin position="71"/>
        <end position="95"/>
    </location>
</feature>
<name>A0A2K3NPK7_TRIPR</name>